<reference evidence="2" key="1">
    <citation type="submission" date="2009-11" db="EMBL/GenBank/DDBJ databases">
        <authorList>
            <consortium name="The Broad Institute Genome Sequencing Platform"/>
            <person name="Ward D."/>
            <person name="Feldgarden M."/>
            <person name="Earl A."/>
            <person name="Young S.K."/>
            <person name="Zeng Q."/>
            <person name="Koehrsen M."/>
            <person name="Alvarado L."/>
            <person name="Berlin A."/>
            <person name="Bochicchio J."/>
            <person name="Borenstein D."/>
            <person name="Chapman S.B."/>
            <person name="Chen Z."/>
            <person name="Engels R."/>
            <person name="Freedman E."/>
            <person name="Gellesch M."/>
            <person name="Goldberg J."/>
            <person name="Griggs A."/>
            <person name="Gujja S."/>
            <person name="Heilman E."/>
            <person name="Heiman D."/>
            <person name="Hepburn T."/>
            <person name="Howarth C."/>
            <person name="Jen D."/>
            <person name="Larson L."/>
            <person name="Lewis B."/>
            <person name="Mehta T."/>
            <person name="Park D."/>
            <person name="Pearson M."/>
            <person name="Roberts A."/>
            <person name="Saif S."/>
            <person name="Shea T."/>
            <person name="Shenoy N."/>
            <person name="Sisk P."/>
            <person name="Stolte C."/>
            <person name="Sykes S."/>
            <person name="Thomson T."/>
            <person name="Walk T."/>
            <person name="White J."/>
            <person name="Yandava C."/>
            <person name="Izard J."/>
            <person name="Baranova O.V."/>
            <person name="Blanton J.M."/>
            <person name="Tanner A.C."/>
            <person name="Dewhirst F.E."/>
            <person name="Haas B."/>
            <person name="Nusbaum C."/>
            <person name="Birren B."/>
        </authorList>
    </citation>
    <scope>NUCLEOTIDE SEQUENCE [LARGE SCALE GENOMIC DNA]</scope>
    <source>
        <strain evidence="2">1-1 BBBD Race 1</strain>
    </source>
</reference>
<dbReference type="Proteomes" id="UP000005240">
    <property type="component" value="Unassembled WGS sequence"/>
</dbReference>
<reference evidence="3 4" key="3">
    <citation type="journal article" date="2017" name="G3 (Bethesda)">
        <title>Comparative analysis highlights variable genome content of wheat rusts and divergence of the mating loci.</title>
        <authorList>
            <person name="Cuomo C.A."/>
            <person name="Bakkeren G."/>
            <person name="Khalil H.B."/>
            <person name="Panwar V."/>
            <person name="Joly D."/>
            <person name="Linning R."/>
            <person name="Sakthikumar S."/>
            <person name="Song X."/>
            <person name="Adiconis X."/>
            <person name="Fan L."/>
            <person name="Goldberg J.M."/>
            <person name="Levin J.Z."/>
            <person name="Young S."/>
            <person name="Zeng Q."/>
            <person name="Anikster Y."/>
            <person name="Bruce M."/>
            <person name="Wang M."/>
            <person name="Yin C."/>
            <person name="McCallum B."/>
            <person name="Szabo L.J."/>
            <person name="Hulbert S."/>
            <person name="Chen X."/>
            <person name="Fellers J.P."/>
        </authorList>
    </citation>
    <scope>NUCLEOTIDE SEQUENCE</scope>
    <source>
        <strain evidence="3">isolate 1-1 / race 1 (BBBD)</strain>
        <strain evidence="4">Isolate 1-1 / race 1 (BBBD)</strain>
    </source>
</reference>
<dbReference type="EMBL" id="ADAS02005203">
    <property type="protein sequence ID" value="OAV85304.1"/>
    <property type="molecule type" value="Genomic_DNA"/>
</dbReference>
<feature type="non-terminal residue" evidence="2">
    <location>
        <position position="1"/>
    </location>
</feature>
<accession>A0A180FY14</accession>
<evidence type="ECO:0000313" key="4">
    <source>
        <dbReference type="Proteomes" id="UP000005240"/>
    </source>
</evidence>
<evidence type="ECO:0000313" key="2">
    <source>
        <dbReference type="EMBL" id="OAV85304.1"/>
    </source>
</evidence>
<name>A0A180FY14_PUCT1</name>
<keyword evidence="4" id="KW-1185">Reference proteome</keyword>
<dbReference type="VEuPathDB" id="FungiDB:PTTG_02041"/>
<evidence type="ECO:0000256" key="1">
    <source>
        <dbReference type="SAM" id="MobiDB-lite"/>
    </source>
</evidence>
<gene>
    <name evidence="2" type="ORF">PTTG_02041</name>
</gene>
<feature type="region of interest" description="Disordered" evidence="1">
    <location>
        <begin position="49"/>
        <end position="127"/>
    </location>
</feature>
<dbReference type="AlphaFoldDB" id="A0A180FY14"/>
<reference evidence="2" key="2">
    <citation type="submission" date="2016-05" db="EMBL/GenBank/DDBJ databases">
        <title>Comparative analysis highlights variable genome content of wheat rusts and divergence of the mating loci.</title>
        <authorList>
            <person name="Cuomo C.A."/>
            <person name="Bakkeren G."/>
            <person name="Szabo L."/>
            <person name="Khalil H."/>
            <person name="Joly D."/>
            <person name="Goldberg J."/>
            <person name="Young S."/>
            <person name="Zeng Q."/>
            <person name="Fellers J."/>
        </authorList>
    </citation>
    <scope>NUCLEOTIDE SEQUENCE [LARGE SCALE GENOMIC DNA]</scope>
    <source>
        <strain evidence="2">1-1 BBBD Race 1</strain>
    </source>
</reference>
<proteinExistence type="predicted"/>
<dbReference type="EnsemblFungi" id="PTTG_02041-t43_1">
    <property type="protein sequence ID" value="PTTG_02041-t43_1-p1"/>
    <property type="gene ID" value="PTTG_02041"/>
</dbReference>
<reference evidence="3" key="4">
    <citation type="submission" date="2025-05" db="UniProtKB">
        <authorList>
            <consortium name="EnsemblFungi"/>
        </authorList>
    </citation>
    <scope>IDENTIFICATION</scope>
    <source>
        <strain evidence="3">isolate 1-1 / race 1 (BBBD)</strain>
    </source>
</reference>
<sequence length="176" mass="18702">PHPFGAIKTRNCFRVGGASNIRTLATLRHLNPKERVYSPSSLYILVPHERQSPGFDGGGGGGQSSHPDLPDSPRTFPAGLVSPDTPPSSKPLSDEPGGSKPRYSPRTRGPSIPVAAGLSGPRASGEARTTHAGAFRHLPPIISLNGVRYLIFQFPKLRANPRVKPPKPVVPGLMTI</sequence>
<protein>
    <submittedName>
        <fullName evidence="2 3">Uncharacterized protein</fullName>
    </submittedName>
</protein>
<evidence type="ECO:0000313" key="3">
    <source>
        <dbReference type="EnsemblFungi" id="PTTG_02041-t43_1-p1"/>
    </source>
</evidence>
<organism evidence="2">
    <name type="scientific">Puccinia triticina (isolate 1-1 / race 1 (BBBD))</name>
    <name type="common">Brown leaf rust fungus</name>
    <dbReference type="NCBI Taxonomy" id="630390"/>
    <lineage>
        <taxon>Eukaryota</taxon>
        <taxon>Fungi</taxon>
        <taxon>Dikarya</taxon>
        <taxon>Basidiomycota</taxon>
        <taxon>Pucciniomycotina</taxon>
        <taxon>Pucciniomycetes</taxon>
        <taxon>Pucciniales</taxon>
        <taxon>Pucciniaceae</taxon>
        <taxon>Puccinia</taxon>
    </lineage>
</organism>